<comment type="caution">
    <text evidence="1">The sequence shown here is derived from an EMBL/GenBank/DDBJ whole genome shotgun (WGS) entry which is preliminary data.</text>
</comment>
<protein>
    <submittedName>
        <fullName evidence="1">RteC domain-containing protein</fullName>
    </submittedName>
</protein>
<name>A0ABU3CTR9_9FLAO</name>
<dbReference type="Proteomes" id="UP001248819">
    <property type="component" value="Unassembled WGS sequence"/>
</dbReference>
<keyword evidence="2" id="KW-1185">Reference proteome</keyword>
<evidence type="ECO:0000313" key="2">
    <source>
        <dbReference type="Proteomes" id="UP001248819"/>
    </source>
</evidence>
<evidence type="ECO:0000313" key="1">
    <source>
        <dbReference type="EMBL" id="MDT0649755.1"/>
    </source>
</evidence>
<proteinExistence type="predicted"/>
<sequence>MYLTNRINALKSEIRENITPGGSLHSMVYYLHSEYDLSTNVPTTNISLIKNFFQKEKESHEYYSYEILEGINYYIDMVVEDAENDIDKANLWEKFVHETDHEFHILDKFRVHYSNILASKDLKGLQRYRDRLWVEDLMANNQEEKILKSLKSIIHSLQGKQLFEENNLNEYRIQYFKKELEEFEDLKILENHKNPNKGKSKIKWEGTQTQLIELIKALIENGSVSGTQKEVIQNISQFFDVEIKYPDKIIQDIKNRNNDNETIFINDLKTSLTNYITKENRR</sequence>
<gene>
    <name evidence="1" type="ORF">RM529_06350</name>
</gene>
<dbReference type="InterPro" id="IPR018534">
    <property type="entry name" value="Tet_reg_excision_RteC"/>
</dbReference>
<organism evidence="1 2">
    <name type="scientific">Autumnicola edwardsiae</name>
    <dbReference type="NCBI Taxonomy" id="3075594"/>
    <lineage>
        <taxon>Bacteria</taxon>
        <taxon>Pseudomonadati</taxon>
        <taxon>Bacteroidota</taxon>
        <taxon>Flavobacteriia</taxon>
        <taxon>Flavobacteriales</taxon>
        <taxon>Flavobacteriaceae</taxon>
        <taxon>Autumnicola</taxon>
    </lineage>
</organism>
<dbReference type="RefSeq" id="WP_311483912.1">
    <property type="nucleotide sequence ID" value="NZ_JAVRHP010000022.1"/>
</dbReference>
<accession>A0ABU3CTR9</accession>
<reference evidence="1 2" key="1">
    <citation type="submission" date="2023-09" db="EMBL/GenBank/DDBJ databases">
        <authorList>
            <person name="Rey-Velasco X."/>
        </authorList>
    </citation>
    <scope>NUCLEOTIDE SEQUENCE [LARGE SCALE GENOMIC DNA]</scope>
    <source>
        <strain evidence="1 2">F297</strain>
    </source>
</reference>
<dbReference type="EMBL" id="JAVRHP010000022">
    <property type="protein sequence ID" value="MDT0649755.1"/>
    <property type="molecule type" value="Genomic_DNA"/>
</dbReference>
<dbReference type="Pfam" id="PF09357">
    <property type="entry name" value="RteC"/>
    <property type="match status" value="1"/>
</dbReference>